<dbReference type="InterPro" id="IPR002068">
    <property type="entry name" value="A-crystallin/Hsp20_dom"/>
</dbReference>
<dbReference type="Pfam" id="PF00011">
    <property type="entry name" value="HSP20"/>
    <property type="match status" value="1"/>
</dbReference>
<evidence type="ECO:0000256" key="2">
    <source>
        <dbReference type="RuleBase" id="RU003616"/>
    </source>
</evidence>
<evidence type="ECO:0000313" key="5">
    <source>
        <dbReference type="Proteomes" id="UP001551210"/>
    </source>
</evidence>
<reference evidence="4 5" key="1">
    <citation type="submission" date="2024-06" db="EMBL/GenBank/DDBJ databases">
        <title>The Natural Products Discovery Center: Release of the First 8490 Sequenced Strains for Exploring Actinobacteria Biosynthetic Diversity.</title>
        <authorList>
            <person name="Kalkreuter E."/>
            <person name="Kautsar S.A."/>
            <person name="Yang D."/>
            <person name="Bader C.D."/>
            <person name="Teijaro C.N."/>
            <person name="Fluegel L."/>
            <person name="Davis C.M."/>
            <person name="Simpson J.R."/>
            <person name="Lauterbach L."/>
            <person name="Steele A.D."/>
            <person name="Gui C."/>
            <person name="Meng S."/>
            <person name="Li G."/>
            <person name="Viehrig K."/>
            <person name="Ye F."/>
            <person name="Su P."/>
            <person name="Kiefer A.F."/>
            <person name="Nichols A."/>
            <person name="Cepeda A.J."/>
            <person name="Yan W."/>
            <person name="Fan B."/>
            <person name="Jiang Y."/>
            <person name="Adhikari A."/>
            <person name="Zheng C.-J."/>
            <person name="Schuster L."/>
            <person name="Cowan T.M."/>
            <person name="Smanski M.J."/>
            <person name="Chevrette M.G."/>
            <person name="De Carvalho L.P.S."/>
            <person name="Shen B."/>
        </authorList>
    </citation>
    <scope>NUCLEOTIDE SEQUENCE [LARGE SCALE GENOMIC DNA]</scope>
    <source>
        <strain evidence="4 5">NPDC045705</strain>
    </source>
</reference>
<dbReference type="Gene3D" id="2.60.40.790">
    <property type="match status" value="1"/>
</dbReference>
<dbReference type="PANTHER" id="PTHR11527">
    <property type="entry name" value="HEAT-SHOCK PROTEIN 20 FAMILY MEMBER"/>
    <property type="match status" value="1"/>
</dbReference>
<feature type="domain" description="SHSP" evidence="3">
    <location>
        <begin position="48"/>
        <end position="155"/>
    </location>
</feature>
<proteinExistence type="inferred from homology"/>
<comment type="caution">
    <text evidence="4">The sequence shown here is derived from an EMBL/GenBank/DDBJ whole genome shotgun (WGS) entry which is preliminary data.</text>
</comment>
<dbReference type="SUPFAM" id="SSF49764">
    <property type="entry name" value="HSP20-like chaperones"/>
    <property type="match status" value="1"/>
</dbReference>
<evidence type="ECO:0000259" key="3">
    <source>
        <dbReference type="PROSITE" id="PS01031"/>
    </source>
</evidence>
<dbReference type="Proteomes" id="UP001551210">
    <property type="component" value="Unassembled WGS sequence"/>
</dbReference>
<evidence type="ECO:0000256" key="1">
    <source>
        <dbReference type="PROSITE-ProRule" id="PRU00285"/>
    </source>
</evidence>
<dbReference type="RefSeq" id="WP_359209102.1">
    <property type="nucleotide sequence ID" value="NZ_JBEZAM010000023.1"/>
</dbReference>
<gene>
    <name evidence="4" type="ORF">AB0A76_18210</name>
</gene>
<accession>A0ABV3CY39</accession>
<sequence>MNDPIERSSAGGTARQAWWSGQDPAVQLQLLWGEVSRLFDRTVLGTADSARHWMPLVEEEDRGDAYIVRAELPGIPQELVRVELDGDELHISGSTEESAPEGMLRRRVGAFSYGVRVPGDADAEGIRAGLSHGVLTVLLPKSGKSARRRIDVGVNAV</sequence>
<organism evidence="4 5">
    <name type="scientific">Streptomyces exfoliatus</name>
    <name type="common">Streptomyces hydrogenans</name>
    <dbReference type="NCBI Taxonomy" id="1905"/>
    <lineage>
        <taxon>Bacteria</taxon>
        <taxon>Bacillati</taxon>
        <taxon>Actinomycetota</taxon>
        <taxon>Actinomycetes</taxon>
        <taxon>Kitasatosporales</taxon>
        <taxon>Streptomycetaceae</taxon>
        <taxon>Streptomyces</taxon>
    </lineage>
</organism>
<name>A0ABV3CY39_STREX</name>
<comment type="similarity">
    <text evidence="1 2">Belongs to the small heat shock protein (HSP20) family.</text>
</comment>
<protein>
    <submittedName>
        <fullName evidence="4">Hsp20/alpha crystallin family protein</fullName>
    </submittedName>
</protein>
<dbReference type="PROSITE" id="PS01031">
    <property type="entry name" value="SHSP"/>
    <property type="match status" value="1"/>
</dbReference>
<keyword evidence="5" id="KW-1185">Reference proteome</keyword>
<dbReference type="EMBL" id="JBEZAM010000023">
    <property type="protein sequence ID" value="MEU7295127.1"/>
    <property type="molecule type" value="Genomic_DNA"/>
</dbReference>
<evidence type="ECO:0000313" key="4">
    <source>
        <dbReference type="EMBL" id="MEU7295127.1"/>
    </source>
</evidence>
<dbReference type="InterPro" id="IPR031107">
    <property type="entry name" value="Small_HSP"/>
</dbReference>
<dbReference type="InterPro" id="IPR008978">
    <property type="entry name" value="HSP20-like_chaperone"/>
</dbReference>
<dbReference type="CDD" id="cd06464">
    <property type="entry name" value="ACD_sHsps-like"/>
    <property type="match status" value="1"/>
</dbReference>